<sequence>MRSTVRVAAAVATAALAVTLAACGGGSSTASGTSAAPSAAASAPASAPAAAASTGVTTNADVFGPACSQLPQGNSPGSLDNMGPQPVASAASTNPLLTTLVTAVGKVPGLADTLNQQKAITVFAPYNGAFADVQKAVGDQAFNSLLANQQQLGGLLSYHVIPKRYDAKGLVAAGTTTELAGGTLKIGGTATAPTVTDGKGNTANILCGNIPTSNATVFVIDKVLMPAS</sequence>
<evidence type="ECO:0000256" key="2">
    <source>
        <dbReference type="SAM" id="SignalP"/>
    </source>
</evidence>
<dbReference type="PANTHER" id="PTHR10900:SF77">
    <property type="entry name" value="FI19380P1"/>
    <property type="match status" value="1"/>
</dbReference>
<dbReference type="EMBL" id="BAAAQK010000028">
    <property type="protein sequence ID" value="GAA1875794.1"/>
    <property type="molecule type" value="Genomic_DNA"/>
</dbReference>
<feature type="compositionally biased region" description="Polar residues" evidence="1">
    <location>
        <begin position="69"/>
        <end position="78"/>
    </location>
</feature>
<gene>
    <name evidence="4" type="ORF">GCM10009836_66350</name>
</gene>
<dbReference type="PANTHER" id="PTHR10900">
    <property type="entry name" value="PERIOSTIN-RELATED"/>
    <property type="match status" value="1"/>
</dbReference>
<evidence type="ECO:0000259" key="3">
    <source>
        <dbReference type="PROSITE" id="PS50213"/>
    </source>
</evidence>
<keyword evidence="5" id="KW-1185">Reference proteome</keyword>
<proteinExistence type="predicted"/>
<feature type="region of interest" description="Disordered" evidence="1">
    <location>
        <begin position="67"/>
        <end position="87"/>
    </location>
</feature>
<name>A0ABN2NMF5_9PSEU</name>
<accession>A0ABN2NMF5</accession>
<keyword evidence="2" id="KW-0732">Signal</keyword>
<dbReference type="InterPro" id="IPR036378">
    <property type="entry name" value="FAS1_dom_sf"/>
</dbReference>
<reference evidence="4 5" key="1">
    <citation type="journal article" date="2019" name="Int. J. Syst. Evol. Microbiol.">
        <title>The Global Catalogue of Microorganisms (GCM) 10K type strain sequencing project: providing services to taxonomists for standard genome sequencing and annotation.</title>
        <authorList>
            <consortium name="The Broad Institute Genomics Platform"/>
            <consortium name="The Broad Institute Genome Sequencing Center for Infectious Disease"/>
            <person name="Wu L."/>
            <person name="Ma J."/>
        </authorList>
    </citation>
    <scope>NUCLEOTIDE SEQUENCE [LARGE SCALE GENOMIC DNA]</scope>
    <source>
        <strain evidence="4 5">JCM 16009</strain>
    </source>
</reference>
<dbReference type="SUPFAM" id="SSF82153">
    <property type="entry name" value="FAS1 domain"/>
    <property type="match status" value="1"/>
</dbReference>
<dbReference type="InterPro" id="IPR050904">
    <property type="entry name" value="Adhesion/Biosynth-related"/>
</dbReference>
<evidence type="ECO:0000256" key="1">
    <source>
        <dbReference type="SAM" id="MobiDB-lite"/>
    </source>
</evidence>
<feature type="signal peptide" evidence="2">
    <location>
        <begin position="1"/>
        <end position="17"/>
    </location>
</feature>
<dbReference type="Gene3D" id="2.30.180.10">
    <property type="entry name" value="FAS1 domain"/>
    <property type="match status" value="1"/>
</dbReference>
<dbReference type="PROSITE" id="PS50213">
    <property type="entry name" value="FAS1"/>
    <property type="match status" value="1"/>
</dbReference>
<comment type="caution">
    <text evidence="4">The sequence shown here is derived from an EMBL/GenBank/DDBJ whole genome shotgun (WGS) entry which is preliminary data.</text>
</comment>
<evidence type="ECO:0000313" key="5">
    <source>
        <dbReference type="Proteomes" id="UP001500449"/>
    </source>
</evidence>
<feature type="domain" description="FAS1" evidence="3">
    <location>
        <begin position="84"/>
        <end position="224"/>
    </location>
</feature>
<dbReference type="RefSeq" id="WP_344426424.1">
    <property type="nucleotide sequence ID" value="NZ_BAAAQK010000028.1"/>
</dbReference>
<dbReference type="PROSITE" id="PS51257">
    <property type="entry name" value="PROKAR_LIPOPROTEIN"/>
    <property type="match status" value="1"/>
</dbReference>
<dbReference type="SMART" id="SM00554">
    <property type="entry name" value="FAS1"/>
    <property type="match status" value="1"/>
</dbReference>
<dbReference type="InterPro" id="IPR000782">
    <property type="entry name" value="FAS1_domain"/>
</dbReference>
<dbReference type="Pfam" id="PF02469">
    <property type="entry name" value="Fasciclin"/>
    <property type="match status" value="1"/>
</dbReference>
<protein>
    <submittedName>
        <fullName evidence="4">Fasciclin domain-containing protein</fullName>
    </submittedName>
</protein>
<evidence type="ECO:0000313" key="4">
    <source>
        <dbReference type="EMBL" id="GAA1875794.1"/>
    </source>
</evidence>
<feature type="chain" id="PRO_5045233353" evidence="2">
    <location>
        <begin position="18"/>
        <end position="228"/>
    </location>
</feature>
<organism evidence="4 5">
    <name type="scientific">Pseudonocardia ailaonensis</name>
    <dbReference type="NCBI Taxonomy" id="367279"/>
    <lineage>
        <taxon>Bacteria</taxon>
        <taxon>Bacillati</taxon>
        <taxon>Actinomycetota</taxon>
        <taxon>Actinomycetes</taxon>
        <taxon>Pseudonocardiales</taxon>
        <taxon>Pseudonocardiaceae</taxon>
        <taxon>Pseudonocardia</taxon>
    </lineage>
</organism>
<dbReference type="Proteomes" id="UP001500449">
    <property type="component" value="Unassembled WGS sequence"/>
</dbReference>